<keyword evidence="2" id="KW-1185">Reference proteome</keyword>
<dbReference type="OrthoDB" id="5413327at2"/>
<dbReference type="SUPFAM" id="SSF52402">
    <property type="entry name" value="Adenine nucleotide alpha hydrolases-like"/>
    <property type="match status" value="1"/>
</dbReference>
<gene>
    <name evidence="1" type="ORF">HYPDE_32463</name>
</gene>
<evidence type="ECO:0000313" key="2">
    <source>
        <dbReference type="Proteomes" id="UP000005952"/>
    </source>
</evidence>
<dbReference type="RefSeq" id="WP_015598196.1">
    <property type="nucleotide sequence ID" value="NC_021172.1"/>
</dbReference>
<dbReference type="AlphaFoldDB" id="N0BDE5"/>
<reference evidence="1 2" key="1">
    <citation type="journal article" date="2013" name="Genome Announc.">
        <title>Genome sequences for three denitrifying bacterial strains isolated from a uranium- and nitrate-contaminated subsurface environment.</title>
        <authorList>
            <person name="Venkatramanan R."/>
            <person name="Prakash O."/>
            <person name="Woyke T."/>
            <person name="Chain P."/>
            <person name="Goodwin L.A."/>
            <person name="Watson D."/>
            <person name="Brooks S."/>
            <person name="Kostka J.E."/>
            <person name="Green S.J."/>
        </authorList>
    </citation>
    <scope>NUCLEOTIDE SEQUENCE [LARGE SCALE GENOMIC DNA]</scope>
    <source>
        <strain evidence="1 2">1NES1</strain>
    </source>
</reference>
<dbReference type="EMBL" id="CP005587">
    <property type="protein sequence ID" value="AGK58165.1"/>
    <property type="molecule type" value="Genomic_DNA"/>
</dbReference>
<organism evidence="1 2">
    <name type="scientific">Hyphomicrobium denitrificans 1NES1</name>
    <dbReference type="NCBI Taxonomy" id="670307"/>
    <lineage>
        <taxon>Bacteria</taxon>
        <taxon>Pseudomonadati</taxon>
        <taxon>Pseudomonadota</taxon>
        <taxon>Alphaproteobacteria</taxon>
        <taxon>Hyphomicrobiales</taxon>
        <taxon>Hyphomicrobiaceae</taxon>
        <taxon>Hyphomicrobium</taxon>
    </lineage>
</organism>
<sequence length="360" mass="39805">MWKAEQDGNQVKLTSGNGPLINYQVEGVELPQLSDHSFVVWHALPTAMLTGRDIEIDGPVDPVVIANGEKLSRIWAMWSPGVLRPVKISASKVVSPQRGERAVIALYSGGVDSTYHLISAHKLDLPSHALTIHGMDYKPDNDNKFRALIEKTEPLLKNFGIRRITIRTDVARYGKAGILHGFTLAGCAGLLSDVFGTAQIAADYTWEQDMMSWPWGTNHVTNRYFAGSDWSVRTVTSDHSRTEKIGAIAKSKMACDAISFCTDSKSRPHNCGRCAKCVRTKLMFLIATGSIPPIFTDNTYRPAMLGRINLKKCKERAFFADIYSHAVACGREQYIPGLGAKLEAVDLSPRLRIKRLFGLT</sequence>
<dbReference type="STRING" id="670307.HYPDE_32463"/>
<dbReference type="Proteomes" id="UP000005952">
    <property type="component" value="Chromosome"/>
</dbReference>
<evidence type="ECO:0000313" key="1">
    <source>
        <dbReference type="EMBL" id="AGK58165.1"/>
    </source>
</evidence>
<dbReference type="KEGG" id="hdt:HYPDE_32463"/>
<accession>N0BDE5</accession>
<protein>
    <submittedName>
        <fullName evidence="1">Uncharacterized protein</fullName>
    </submittedName>
</protein>
<dbReference type="eggNOG" id="ENOG5031ARV">
    <property type="taxonomic scope" value="Bacteria"/>
</dbReference>
<name>N0BDE5_9HYPH</name>
<dbReference type="HOGENOM" id="CLU_681296_0_0_5"/>
<proteinExistence type="predicted"/>